<dbReference type="PROSITE" id="PS50893">
    <property type="entry name" value="ABC_TRANSPORTER_2"/>
    <property type="match status" value="2"/>
</dbReference>
<organism evidence="10 11">
    <name type="scientific">Faecalispora sporosphaeroides</name>
    <dbReference type="NCBI Taxonomy" id="1549"/>
    <lineage>
        <taxon>Bacteria</taxon>
        <taxon>Bacillati</taxon>
        <taxon>Bacillota</taxon>
        <taxon>Clostridia</taxon>
        <taxon>Eubacteriales</taxon>
        <taxon>Oscillospiraceae</taxon>
        <taxon>Faecalispora</taxon>
    </lineage>
</organism>
<dbReference type="InterPro" id="IPR003439">
    <property type="entry name" value="ABC_transporter-like_ATP-bd"/>
</dbReference>
<gene>
    <name evidence="10" type="ORF">E7512_08755</name>
</gene>
<evidence type="ECO:0000259" key="9">
    <source>
        <dbReference type="PROSITE" id="PS50893"/>
    </source>
</evidence>
<dbReference type="InterPro" id="IPR027417">
    <property type="entry name" value="P-loop_NTPase"/>
</dbReference>
<keyword evidence="2" id="KW-0813">Transport</keyword>
<evidence type="ECO:0000256" key="5">
    <source>
        <dbReference type="ARBA" id="ARBA00022741"/>
    </source>
</evidence>
<dbReference type="InterPro" id="IPR050107">
    <property type="entry name" value="ABC_carbohydrate_import_ATPase"/>
</dbReference>
<comment type="caution">
    <text evidence="10">The sequence shown here is derived from an EMBL/GenBank/DDBJ whole genome shotgun (WGS) entry which is preliminary data.</text>
</comment>
<dbReference type="InterPro" id="IPR017871">
    <property type="entry name" value="ABC_transporter-like_CS"/>
</dbReference>
<dbReference type="CDD" id="cd03215">
    <property type="entry name" value="ABC_Carb_Monos_II"/>
    <property type="match status" value="1"/>
</dbReference>
<dbReference type="RefSeq" id="WP_326840455.1">
    <property type="nucleotide sequence ID" value="NZ_SVNY01000004.1"/>
</dbReference>
<keyword evidence="6 10" id="KW-0067">ATP-binding</keyword>
<keyword evidence="3" id="KW-1003">Cell membrane</keyword>
<dbReference type="FunFam" id="3.40.50.300:FF:000127">
    <property type="entry name" value="Ribose import ATP-binding protein RbsA"/>
    <property type="match status" value="1"/>
</dbReference>
<dbReference type="GO" id="GO:0016887">
    <property type="term" value="F:ATP hydrolysis activity"/>
    <property type="evidence" value="ECO:0007669"/>
    <property type="project" value="InterPro"/>
</dbReference>
<feature type="domain" description="ABC transporter" evidence="9">
    <location>
        <begin position="262"/>
        <end position="507"/>
    </location>
</feature>
<feature type="domain" description="ABC transporter" evidence="9">
    <location>
        <begin position="9"/>
        <end position="245"/>
    </location>
</feature>
<dbReference type="PANTHER" id="PTHR43790:SF4">
    <property type="entry name" value="GUANOSINE IMPORT ATP-BINDING PROTEIN NUPO"/>
    <property type="match status" value="1"/>
</dbReference>
<dbReference type="EMBL" id="SVNY01000004">
    <property type="protein sequence ID" value="MBE6833654.1"/>
    <property type="molecule type" value="Genomic_DNA"/>
</dbReference>
<dbReference type="AlphaFoldDB" id="A0A928Q2S7"/>
<evidence type="ECO:0000256" key="7">
    <source>
        <dbReference type="ARBA" id="ARBA00022967"/>
    </source>
</evidence>
<dbReference type="PROSITE" id="PS00211">
    <property type="entry name" value="ABC_TRANSPORTER_1"/>
    <property type="match status" value="2"/>
</dbReference>
<evidence type="ECO:0000256" key="6">
    <source>
        <dbReference type="ARBA" id="ARBA00022840"/>
    </source>
</evidence>
<dbReference type="Proteomes" id="UP000754750">
    <property type="component" value="Unassembled WGS sequence"/>
</dbReference>
<protein>
    <submittedName>
        <fullName evidence="10">ABC transporter ATP-binding protein</fullName>
    </submittedName>
</protein>
<sequence>MEISPEYAVQMHGIVKTFGSFCALDQVHLDVKKGSIHAILGENGAGKSTLMNVLYGLYQADAGEIFLNGERVAIKNPNDAIARGIGMVHQHFMLVDNFTVTENIILGKEVTGQFGVLNMKKAREEVLKIVKEYGLEVDPDAKIEDISVGMQQRVEILKALYRGADILILDEPTAVLTPQEIGELIEIMRGLAANGKTIIIITHKLKEIKLSSDVCTIIRRGKYIDTFPVHDVSEEELATKMVGHQVKLVVDKTPAEPGEVIFEIENLTVKDERGLEAVKNLSLRVRRGEIIGIAGVDGNGQKELVEAITCLTKVESGAIRINGTEIQNTTPRNVIEHKISTIHEDRQRRGLVLPFTVAENTVLEKYRSSQFSRRGMLLLDKISAFAKRLVEDYDIRPAGCEERPARGLSGGNQQKVIIAREISNDPDLLIAVQPTRGLDVGAIEYVHKMLVQERDKGKGILLVSLELDEILNVADTVCVIYGGSITGTFTQEEADENTVGLLMAGGKRNENAG</sequence>
<dbReference type="Gene3D" id="3.40.50.300">
    <property type="entry name" value="P-loop containing nucleotide triphosphate hydrolases"/>
    <property type="match status" value="2"/>
</dbReference>
<name>A0A928Q2S7_9FIRM</name>
<evidence type="ECO:0000256" key="2">
    <source>
        <dbReference type="ARBA" id="ARBA00022448"/>
    </source>
</evidence>
<keyword evidence="4" id="KW-0677">Repeat</keyword>
<dbReference type="GO" id="GO:0005524">
    <property type="term" value="F:ATP binding"/>
    <property type="evidence" value="ECO:0007669"/>
    <property type="project" value="UniProtKB-KW"/>
</dbReference>
<evidence type="ECO:0000313" key="11">
    <source>
        <dbReference type="Proteomes" id="UP000754750"/>
    </source>
</evidence>
<reference evidence="10" key="1">
    <citation type="submission" date="2019-04" db="EMBL/GenBank/DDBJ databases">
        <title>Evolution of Biomass-Degrading Anaerobic Consortia Revealed by Metagenomics.</title>
        <authorList>
            <person name="Peng X."/>
        </authorList>
    </citation>
    <scope>NUCLEOTIDE SEQUENCE</scope>
    <source>
        <strain evidence="10">SIG551</strain>
    </source>
</reference>
<evidence type="ECO:0000256" key="1">
    <source>
        <dbReference type="ARBA" id="ARBA00004202"/>
    </source>
</evidence>
<dbReference type="InterPro" id="IPR003593">
    <property type="entry name" value="AAA+_ATPase"/>
</dbReference>
<dbReference type="CDD" id="cd03216">
    <property type="entry name" value="ABC_Carb_Monos_I"/>
    <property type="match status" value="1"/>
</dbReference>
<dbReference type="SUPFAM" id="SSF52540">
    <property type="entry name" value="P-loop containing nucleoside triphosphate hydrolases"/>
    <property type="match status" value="2"/>
</dbReference>
<dbReference type="PANTHER" id="PTHR43790">
    <property type="entry name" value="CARBOHYDRATE TRANSPORT ATP-BINDING PROTEIN MG119-RELATED"/>
    <property type="match status" value="1"/>
</dbReference>
<keyword evidence="5" id="KW-0547">Nucleotide-binding</keyword>
<evidence type="ECO:0000256" key="3">
    <source>
        <dbReference type="ARBA" id="ARBA00022475"/>
    </source>
</evidence>
<dbReference type="Pfam" id="PF00005">
    <property type="entry name" value="ABC_tran"/>
    <property type="match status" value="2"/>
</dbReference>
<keyword evidence="8" id="KW-0472">Membrane</keyword>
<evidence type="ECO:0000256" key="8">
    <source>
        <dbReference type="ARBA" id="ARBA00023136"/>
    </source>
</evidence>
<proteinExistence type="predicted"/>
<evidence type="ECO:0000256" key="4">
    <source>
        <dbReference type="ARBA" id="ARBA00022737"/>
    </source>
</evidence>
<evidence type="ECO:0000313" key="10">
    <source>
        <dbReference type="EMBL" id="MBE6833654.1"/>
    </source>
</evidence>
<comment type="subcellular location">
    <subcellularLocation>
        <location evidence="1">Cell membrane</location>
        <topology evidence="1">Peripheral membrane protein</topology>
    </subcellularLocation>
</comment>
<dbReference type="SMART" id="SM00382">
    <property type="entry name" value="AAA"/>
    <property type="match status" value="2"/>
</dbReference>
<keyword evidence="7" id="KW-1278">Translocase</keyword>
<dbReference type="GO" id="GO:0005886">
    <property type="term" value="C:plasma membrane"/>
    <property type="evidence" value="ECO:0007669"/>
    <property type="project" value="UniProtKB-SubCell"/>
</dbReference>
<accession>A0A928Q2S7</accession>